<dbReference type="InterPro" id="IPR005902">
    <property type="entry name" value="HU_DNA-bd_put"/>
</dbReference>
<dbReference type="Proteomes" id="UP000286598">
    <property type="component" value="Unassembled WGS sequence"/>
</dbReference>
<dbReference type="EMBL" id="QRNO01000041">
    <property type="protein sequence ID" value="RHK49651.1"/>
    <property type="molecule type" value="Genomic_DNA"/>
</dbReference>
<dbReference type="InterPro" id="IPR010992">
    <property type="entry name" value="IHF-like_DNA-bd_dom_sf"/>
</dbReference>
<gene>
    <name evidence="3" type="ORF">DW060_08570</name>
</gene>
<dbReference type="RefSeq" id="WP_007900852.1">
    <property type="nucleotide sequence ID" value="NZ_BRDO01000003.1"/>
</dbReference>
<dbReference type="SUPFAM" id="SSF47729">
    <property type="entry name" value="IHF-like DNA-binding proteins"/>
    <property type="match status" value="1"/>
</dbReference>
<evidence type="ECO:0000256" key="1">
    <source>
        <dbReference type="ARBA" id="ARBA00023125"/>
    </source>
</evidence>
<evidence type="ECO:0000313" key="4">
    <source>
        <dbReference type="Proteomes" id="UP000286598"/>
    </source>
</evidence>
<comment type="caution">
    <text evidence="3">The sequence shown here is derived from an EMBL/GenBank/DDBJ whole genome shotgun (WGS) entry which is preliminary data.</text>
</comment>
<protein>
    <submittedName>
        <fullName evidence="3">DNA-binding protein</fullName>
    </submittedName>
</protein>
<dbReference type="InterPro" id="IPR041607">
    <property type="entry name" value="HU-HIG"/>
</dbReference>
<dbReference type="Pfam" id="PF18291">
    <property type="entry name" value="HU-HIG"/>
    <property type="match status" value="1"/>
</dbReference>
<accession>A0A3R6JAZ6</accession>
<dbReference type="GO" id="GO:0003677">
    <property type="term" value="F:DNA binding"/>
    <property type="evidence" value="ECO:0007669"/>
    <property type="project" value="UniProtKB-KW"/>
</dbReference>
<feature type="domain" description="HU" evidence="2">
    <location>
        <begin position="1"/>
        <end position="111"/>
    </location>
</feature>
<dbReference type="AlphaFoldDB" id="A0A3R6JAZ6"/>
<keyword evidence="1 3" id="KW-0238">DNA-binding</keyword>
<name>A0A3R6JAZ6_9BACT</name>
<organism evidence="3 4">
    <name type="scientific">Leyella stercorea</name>
    <dbReference type="NCBI Taxonomy" id="363265"/>
    <lineage>
        <taxon>Bacteria</taxon>
        <taxon>Pseudomonadati</taxon>
        <taxon>Bacteroidota</taxon>
        <taxon>Bacteroidia</taxon>
        <taxon>Bacteroidales</taxon>
        <taxon>Prevotellaceae</taxon>
        <taxon>Leyella</taxon>
    </lineage>
</organism>
<dbReference type="Gene3D" id="4.10.520.10">
    <property type="entry name" value="IHF-like DNA-binding proteins"/>
    <property type="match status" value="1"/>
</dbReference>
<evidence type="ECO:0000259" key="2">
    <source>
        <dbReference type="Pfam" id="PF18291"/>
    </source>
</evidence>
<proteinExistence type="predicted"/>
<dbReference type="GeneID" id="78337494"/>
<dbReference type="NCBIfam" id="TIGR01201">
    <property type="entry name" value="HU_rel"/>
    <property type="match status" value="1"/>
</dbReference>
<evidence type="ECO:0000313" key="3">
    <source>
        <dbReference type="EMBL" id="RHK49651.1"/>
    </source>
</evidence>
<dbReference type="OrthoDB" id="1070708at2"/>
<sequence length="147" mass="16556">MAVNYKIYQSTAKNATKGLYYARTAYRETVDLKKLAEIMQANCTVKYSDILAVLTELGEVMKNELLNSKPVKIMGLGTFRVSLRSRGCADLNTFSIKNSIVGARVRFYPETYKDPVLGKNVKPMLAGIKFAELEQYKSIKRADVTKE</sequence>
<reference evidence="3 4" key="1">
    <citation type="submission" date="2018-08" db="EMBL/GenBank/DDBJ databases">
        <title>A genome reference for cultivated species of the human gut microbiota.</title>
        <authorList>
            <person name="Zou Y."/>
            <person name="Xue W."/>
            <person name="Luo G."/>
        </authorList>
    </citation>
    <scope>NUCLEOTIDE SEQUENCE [LARGE SCALE GENOMIC DNA]</scope>
    <source>
        <strain evidence="3 4">AF42-9</strain>
    </source>
</reference>
<keyword evidence="4" id="KW-1185">Reference proteome</keyword>